<feature type="transmembrane region" description="Helical" evidence="6">
    <location>
        <begin position="215"/>
        <end position="236"/>
    </location>
</feature>
<proteinExistence type="predicted"/>
<comment type="caution">
    <text evidence="7">The sequence shown here is derived from an EMBL/GenBank/DDBJ whole genome shotgun (WGS) entry which is preliminary data.</text>
</comment>
<keyword evidence="2" id="KW-1003">Cell membrane</keyword>
<dbReference type="PANTHER" id="PTHR30482:SF17">
    <property type="entry name" value="ABC TRANSPORTER ATP-BINDING PROTEIN"/>
    <property type="match status" value="1"/>
</dbReference>
<keyword evidence="8" id="KW-1185">Reference proteome</keyword>
<dbReference type="GO" id="GO:0015658">
    <property type="term" value="F:branched-chain amino acid transmembrane transporter activity"/>
    <property type="evidence" value="ECO:0007669"/>
    <property type="project" value="InterPro"/>
</dbReference>
<dbReference type="CDD" id="cd06581">
    <property type="entry name" value="TM_PBP1_LivM_like"/>
    <property type="match status" value="1"/>
</dbReference>
<dbReference type="RefSeq" id="WP_213006138.1">
    <property type="nucleotide sequence ID" value="NZ_BOQN01000024.1"/>
</dbReference>
<keyword evidence="5 6" id="KW-0472">Membrane</keyword>
<evidence type="ECO:0000313" key="8">
    <source>
        <dbReference type="Proteomes" id="UP000677082"/>
    </source>
</evidence>
<gene>
    <name evidence="7" type="ORF">Ato02nite_019960</name>
</gene>
<evidence type="ECO:0000313" key="7">
    <source>
        <dbReference type="EMBL" id="GIM90203.1"/>
    </source>
</evidence>
<dbReference type="AlphaFoldDB" id="A0A919T6T2"/>
<feature type="transmembrane region" description="Helical" evidence="6">
    <location>
        <begin position="45"/>
        <end position="64"/>
    </location>
</feature>
<dbReference type="Pfam" id="PF02653">
    <property type="entry name" value="BPD_transp_2"/>
    <property type="match status" value="1"/>
</dbReference>
<feature type="transmembrane region" description="Helical" evidence="6">
    <location>
        <begin position="95"/>
        <end position="114"/>
    </location>
</feature>
<evidence type="ECO:0000256" key="4">
    <source>
        <dbReference type="ARBA" id="ARBA00022989"/>
    </source>
</evidence>
<dbReference type="EMBL" id="BOQN01000024">
    <property type="protein sequence ID" value="GIM90203.1"/>
    <property type="molecule type" value="Genomic_DNA"/>
</dbReference>
<organism evidence="7 8">
    <name type="scientific">Paractinoplanes toevensis</name>
    <dbReference type="NCBI Taxonomy" id="571911"/>
    <lineage>
        <taxon>Bacteria</taxon>
        <taxon>Bacillati</taxon>
        <taxon>Actinomycetota</taxon>
        <taxon>Actinomycetes</taxon>
        <taxon>Micromonosporales</taxon>
        <taxon>Micromonosporaceae</taxon>
        <taxon>Paractinoplanes</taxon>
    </lineage>
</organism>
<name>A0A919T6T2_9ACTN</name>
<dbReference type="Proteomes" id="UP000677082">
    <property type="component" value="Unassembled WGS sequence"/>
</dbReference>
<evidence type="ECO:0000256" key="1">
    <source>
        <dbReference type="ARBA" id="ARBA00004651"/>
    </source>
</evidence>
<feature type="transmembrane region" description="Helical" evidence="6">
    <location>
        <begin position="248"/>
        <end position="275"/>
    </location>
</feature>
<dbReference type="PANTHER" id="PTHR30482">
    <property type="entry name" value="HIGH-AFFINITY BRANCHED-CHAIN AMINO ACID TRANSPORT SYSTEM PERMEASE"/>
    <property type="match status" value="1"/>
</dbReference>
<feature type="transmembrane region" description="Helical" evidence="6">
    <location>
        <begin position="12"/>
        <end position="33"/>
    </location>
</feature>
<evidence type="ECO:0000256" key="5">
    <source>
        <dbReference type="ARBA" id="ARBA00023136"/>
    </source>
</evidence>
<evidence type="ECO:0000256" key="3">
    <source>
        <dbReference type="ARBA" id="ARBA00022692"/>
    </source>
</evidence>
<comment type="subcellular location">
    <subcellularLocation>
        <location evidence="1">Cell membrane</location>
        <topology evidence="1">Multi-pass membrane protein</topology>
    </subcellularLocation>
</comment>
<dbReference type="InterPro" id="IPR043428">
    <property type="entry name" value="LivM-like"/>
</dbReference>
<feature type="transmembrane region" description="Helical" evidence="6">
    <location>
        <begin position="163"/>
        <end position="184"/>
    </location>
</feature>
<feature type="transmembrane region" description="Helical" evidence="6">
    <location>
        <begin position="121"/>
        <end position="143"/>
    </location>
</feature>
<evidence type="ECO:0000256" key="6">
    <source>
        <dbReference type="SAM" id="Phobius"/>
    </source>
</evidence>
<keyword evidence="3 6" id="KW-0812">Transmembrane</keyword>
<accession>A0A919T6T2</accession>
<feature type="transmembrane region" description="Helical" evidence="6">
    <location>
        <begin position="287"/>
        <end position="308"/>
    </location>
</feature>
<reference evidence="7 8" key="1">
    <citation type="submission" date="2021-03" db="EMBL/GenBank/DDBJ databases">
        <title>Whole genome shotgun sequence of Actinoplanes toevensis NBRC 105298.</title>
        <authorList>
            <person name="Komaki H."/>
            <person name="Tamura T."/>
        </authorList>
    </citation>
    <scope>NUCLEOTIDE SEQUENCE [LARGE SCALE GENOMIC DNA]</scope>
    <source>
        <strain evidence="7 8">NBRC 105298</strain>
    </source>
</reference>
<sequence length="327" mass="33406">MTAVVVTRAGTAGRVGLSAAGLLALLLAAAPYLVTSDITHTLVDLFVFVVIATMWNLLAGYGGLVSVGQQAYLGAGAYAVIALSVHGGINAFLAVPLAALAAGLLAVPLSFLAFRLHGGYFAIGTWVLAEVVKLVTAQIGPLGKGSGASLTTVSGYDPDIRVAYTYWLALAVAAGSVTAVYLLIRTRTGLQLTAIRDDGIAAEAAGVRVRRAKRLVYLIAGTGTGAAGAIVCLNTLTVQPESVFSVQWSAYMIFMVVVGGIGTIEGPIVGALLFFGLQQALSAQGPVYLIILGAVGVAVVLLAPRGLWGSTVGRTSISVFPVGHTLR</sequence>
<feature type="transmembrane region" description="Helical" evidence="6">
    <location>
        <begin position="71"/>
        <end position="89"/>
    </location>
</feature>
<protein>
    <submittedName>
        <fullName evidence="7">Branched-chain amino acid ABC transporter permease</fullName>
    </submittedName>
</protein>
<dbReference type="GO" id="GO:0005886">
    <property type="term" value="C:plasma membrane"/>
    <property type="evidence" value="ECO:0007669"/>
    <property type="project" value="UniProtKB-SubCell"/>
</dbReference>
<evidence type="ECO:0000256" key="2">
    <source>
        <dbReference type="ARBA" id="ARBA00022475"/>
    </source>
</evidence>
<keyword evidence="4 6" id="KW-1133">Transmembrane helix</keyword>
<dbReference type="InterPro" id="IPR001851">
    <property type="entry name" value="ABC_transp_permease"/>
</dbReference>